<dbReference type="GO" id="GO:0016787">
    <property type="term" value="F:hydrolase activity"/>
    <property type="evidence" value="ECO:0007669"/>
    <property type="project" value="UniProtKB-KW"/>
</dbReference>
<keyword evidence="4" id="KW-1185">Reference proteome</keyword>
<dbReference type="InterPro" id="IPR010905">
    <property type="entry name" value="Glyco_hydro_88"/>
</dbReference>
<proteinExistence type="inferred from homology"/>
<accession>A0ABW5S0P6</accession>
<dbReference type="InterPro" id="IPR008928">
    <property type="entry name" value="6-hairpin_glycosidase_sf"/>
</dbReference>
<gene>
    <name evidence="3" type="ORF">ACFSUE_05900</name>
</gene>
<dbReference type="PANTHER" id="PTHR36845:SF1">
    <property type="entry name" value="HYDROLASE, PUTATIVE (AFU_ORTHOLOGUE AFUA_7G05090)-RELATED"/>
    <property type="match status" value="1"/>
</dbReference>
<dbReference type="InterPro" id="IPR052369">
    <property type="entry name" value="UG_Glycosaminoglycan_Hydrolase"/>
</dbReference>
<dbReference type="PANTHER" id="PTHR36845">
    <property type="entry name" value="HYDROLASE, PUTATIVE (AFU_ORTHOLOGUE AFUA_7G05090)-RELATED"/>
    <property type="match status" value="1"/>
</dbReference>
<dbReference type="SUPFAM" id="SSF48208">
    <property type="entry name" value="Six-hairpin glycosidases"/>
    <property type="match status" value="1"/>
</dbReference>
<dbReference type="EMBL" id="JBHUMQ010000015">
    <property type="protein sequence ID" value="MFD2693162.1"/>
    <property type="molecule type" value="Genomic_DNA"/>
</dbReference>
<name>A0ABW5S0P6_9BACL</name>
<organism evidence="3 4">
    <name type="scientific">Sporolactobacillus shoreicorticis</name>
    <dbReference type="NCBI Taxonomy" id="1923877"/>
    <lineage>
        <taxon>Bacteria</taxon>
        <taxon>Bacillati</taxon>
        <taxon>Bacillota</taxon>
        <taxon>Bacilli</taxon>
        <taxon>Bacillales</taxon>
        <taxon>Sporolactobacillaceae</taxon>
        <taxon>Sporolactobacillus</taxon>
    </lineage>
</organism>
<reference evidence="4" key="1">
    <citation type="journal article" date="2019" name="Int. J. Syst. Evol. Microbiol.">
        <title>The Global Catalogue of Microorganisms (GCM) 10K type strain sequencing project: providing services to taxonomists for standard genome sequencing and annotation.</title>
        <authorList>
            <consortium name="The Broad Institute Genomics Platform"/>
            <consortium name="The Broad Institute Genome Sequencing Center for Infectious Disease"/>
            <person name="Wu L."/>
            <person name="Ma J."/>
        </authorList>
    </citation>
    <scope>NUCLEOTIDE SEQUENCE [LARGE SCALE GENOMIC DNA]</scope>
    <source>
        <strain evidence="4">TISTR 2466</strain>
    </source>
</reference>
<dbReference type="RefSeq" id="WP_253058395.1">
    <property type="nucleotide sequence ID" value="NZ_JAMXWM010000002.1"/>
</dbReference>
<sequence>MINQTTKTWSAEVQAKIERKIEAECERLESGIPYIPENGKYEDMGQKDIIWWTNGFWGGILWQLYHATKKTIFRETAEKVEERLDKAFDIYKGLHHDVGFMWQPTAIADYQLTGNERSLQRGLHAAALLAGRYNPRGKFIRSWNRDRAGWVIIDSMINIQTLFWAKKALGDPRFGYVAEDHADTVQKYIVREDGSVNHIGVFDPTNGELLETPGGQGYASGSSWSRGQSWAIYGFALAYLHTGKKTYLETAKKVAHYFIANVSNTGFIPLVDFRAPKEPVMWDTTAGTCAACGMLEIAKHVPDFEKDLYGDAAIRILKAIEEKYANWDDDEDGIIDYGTGSYHDEKWTHVPIIYGDYYFVEAILRLQNHDFLLW</sequence>
<comment type="caution">
    <text evidence="3">The sequence shown here is derived from an EMBL/GenBank/DDBJ whole genome shotgun (WGS) entry which is preliminary data.</text>
</comment>
<dbReference type="Pfam" id="PF07470">
    <property type="entry name" value="Glyco_hydro_88"/>
    <property type="match status" value="1"/>
</dbReference>
<dbReference type="Gene3D" id="1.50.10.10">
    <property type="match status" value="1"/>
</dbReference>
<evidence type="ECO:0000256" key="2">
    <source>
        <dbReference type="ARBA" id="ARBA00038358"/>
    </source>
</evidence>
<evidence type="ECO:0000313" key="3">
    <source>
        <dbReference type="EMBL" id="MFD2693162.1"/>
    </source>
</evidence>
<evidence type="ECO:0000256" key="1">
    <source>
        <dbReference type="ARBA" id="ARBA00022801"/>
    </source>
</evidence>
<dbReference type="InterPro" id="IPR012341">
    <property type="entry name" value="6hp_glycosidase-like_sf"/>
</dbReference>
<dbReference type="Proteomes" id="UP001597399">
    <property type="component" value="Unassembled WGS sequence"/>
</dbReference>
<protein>
    <submittedName>
        <fullName evidence="3">Glycoside hydrolase family 88 protein</fullName>
    </submittedName>
</protein>
<evidence type="ECO:0000313" key="4">
    <source>
        <dbReference type="Proteomes" id="UP001597399"/>
    </source>
</evidence>
<keyword evidence="1 3" id="KW-0378">Hydrolase</keyword>
<comment type="similarity">
    <text evidence="2">Belongs to the glycosyl hydrolase 88 family.</text>
</comment>